<dbReference type="Proteomes" id="UP000179157">
    <property type="component" value="Unassembled WGS sequence"/>
</dbReference>
<dbReference type="Gene3D" id="1.10.8.60">
    <property type="match status" value="1"/>
</dbReference>
<dbReference type="SMART" id="SM00382">
    <property type="entry name" value="AAA"/>
    <property type="match status" value="2"/>
</dbReference>
<organism evidence="9 10">
    <name type="scientific">Fraserbacteria sp. (strain RBG_16_55_9)</name>
    <dbReference type="NCBI Taxonomy" id="1817864"/>
    <lineage>
        <taxon>Bacteria</taxon>
        <taxon>Candidatus Fraseribacteriota</taxon>
    </lineage>
</organism>
<dbReference type="SUPFAM" id="SSF81923">
    <property type="entry name" value="Double Clp-N motif"/>
    <property type="match status" value="1"/>
</dbReference>
<dbReference type="InterPro" id="IPR041546">
    <property type="entry name" value="ClpA/ClpB_AAA_lid"/>
</dbReference>
<dbReference type="PROSITE" id="PS00871">
    <property type="entry name" value="CLPAB_2"/>
    <property type="match status" value="1"/>
</dbReference>
<dbReference type="CDD" id="cd19499">
    <property type="entry name" value="RecA-like_ClpB_Hsp104-like"/>
    <property type="match status" value="1"/>
</dbReference>
<keyword evidence="9" id="KW-0378">Hydrolase</keyword>
<evidence type="ECO:0000256" key="4">
    <source>
        <dbReference type="ARBA" id="ARBA00023186"/>
    </source>
</evidence>
<dbReference type="InterPro" id="IPR027417">
    <property type="entry name" value="P-loop_NTPase"/>
</dbReference>
<dbReference type="InterPro" id="IPR018368">
    <property type="entry name" value="ClpA/B_CS1"/>
</dbReference>
<dbReference type="Pfam" id="PF17871">
    <property type="entry name" value="AAA_lid_9"/>
    <property type="match status" value="1"/>
</dbReference>
<dbReference type="InterPro" id="IPR050130">
    <property type="entry name" value="ClpA_ClpB"/>
</dbReference>
<evidence type="ECO:0000259" key="8">
    <source>
        <dbReference type="PROSITE" id="PS51903"/>
    </source>
</evidence>
<dbReference type="FunFam" id="3.40.50.300:FF:000025">
    <property type="entry name" value="ATP-dependent Clp protease subunit"/>
    <property type="match status" value="1"/>
</dbReference>
<dbReference type="Pfam" id="PF00004">
    <property type="entry name" value="AAA"/>
    <property type="match status" value="1"/>
</dbReference>
<keyword evidence="4 6" id="KW-0143">Chaperone</keyword>
<keyword evidence="1 5" id="KW-0677">Repeat</keyword>
<evidence type="ECO:0000256" key="1">
    <source>
        <dbReference type="ARBA" id="ARBA00022737"/>
    </source>
</evidence>
<dbReference type="InterPro" id="IPR003959">
    <property type="entry name" value="ATPase_AAA_core"/>
</dbReference>
<dbReference type="AlphaFoldDB" id="A0A1F5USA0"/>
<proteinExistence type="inferred from homology"/>
<name>A0A1F5USA0_FRAXR</name>
<dbReference type="Pfam" id="PF02861">
    <property type="entry name" value="Clp_N"/>
    <property type="match status" value="1"/>
</dbReference>
<feature type="non-terminal residue" evidence="9">
    <location>
        <position position="668"/>
    </location>
</feature>
<keyword evidence="7" id="KW-0175">Coiled coil</keyword>
<feature type="domain" description="Clp R" evidence="8">
    <location>
        <begin position="4"/>
        <end position="148"/>
    </location>
</feature>
<dbReference type="PANTHER" id="PTHR11638:SF18">
    <property type="entry name" value="HEAT SHOCK PROTEIN 104"/>
    <property type="match status" value="1"/>
</dbReference>
<reference evidence="9 10" key="1">
    <citation type="journal article" date="2016" name="Nat. Commun.">
        <title>Thousands of microbial genomes shed light on interconnected biogeochemical processes in an aquifer system.</title>
        <authorList>
            <person name="Anantharaman K."/>
            <person name="Brown C.T."/>
            <person name="Hug L.A."/>
            <person name="Sharon I."/>
            <person name="Castelle C.J."/>
            <person name="Probst A.J."/>
            <person name="Thomas B.C."/>
            <person name="Singh A."/>
            <person name="Wilkins M.J."/>
            <person name="Karaoz U."/>
            <person name="Brodie E.L."/>
            <person name="Williams K.H."/>
            <person name="Hubbard S.S."/>
            <person name="Banfield J.F."/>
        </authorList>
    </citation>
    <scope>NUCLEOTIDE SEQUENCE [LARGE SCALE GENOMIC DNA]</scope>
    <source>
        <strain evidence="10">RBG_16_55_9</strain>
    </source>
</reference>
<dbReference type="GO" id="GO:0006508">
    <property type="term" value="P:proteolysis"/>
    <property type="evidence" value="ECO:0007669"/>
    <property type="project" value="UniProtKB-KW"/>
</dbReference>
<evidence type="ECO:0000313" key="10">
    <source>
        <dbReference type="Proteomes" id="UP000179157"/>
    </source>
</evidence>
<dbReference type="PANTHER" id="PTHR11638">
    <property type="entry name" value="ATP-DEPENDENT CLP PROTEASE"/>
    <property type="match status" value="1"/>
</dbReference>
<sequence>MIRFDKLTEKAQELFRDAAELLEKFKHNQLDVEHLFYVLAEKEGVGRELLQEISIPLPGLLKDLEILLYKKPQISAPAGQQIYLTPRLDSLVKSAEMEAERLKDEFVGIEHLLIAISRDTDAQLRRVLNKYGLTPEAVYAALQKVRGVQRVTDRGAESRYQILERYSVNLTETARSGKLDPVIGRSREVRRVAQILSRRKKNNPVLIGEPGVGKTAIVEGLAQRIVAGDVPQTLKEKELIQLDLAAMVAGSKFRGEFEERLKAAMNEIEAAKGKIIVFIDELHNIVGAGGAEGAIDASNILKPSLARGTFQVIGATTLDEYREHIETDPALERRFQKVLIEEPSLEDTVEILKGLRPKFEEHHQLKITDGALKAAAELSQRYITDRFLPDKAVDLIDEAASKIRIDKTFTPQIEELDARIKTVGEELSHSADGKREKARLEEKLERLRTERAKLQRDWEEKRTRQEVTAEDVAEVVSLWTGIPAERMFVEERQKLSHMEDELHKRLVDQEEAVRAISQAVRRSRAGLKDAKRPIGSFLFLGPTGVGKTELSKALAWFLFNDENALLRIDMSEYMEKHSVARLIGAPPGYIGYEEGGQLTEAVRRKPYRVILFDEIEKAHRDVFNALLQVLDEGRLTDGQGRTVDFRNALIIMTSNLGGEHFIGTPKIG</sequence>
<dbReference type="GO" id="GO:0016887">
    <property type="term" value="F:ATP hydrolysis activity"/>
    <property type="evidence" value="ECO:0007669"/>
    <property type="project" value="InterPro"/>
</dbReference>
<dbReference type="Gene3D" id="1.10.1780.10">
    <property type="entry name" value="Clp, N-terminal domain"/>
    <property type="match status" value="1"/>
</dbReference>
<dbReference type="Pfam" id="PF07724">
    <property type="entry name" value="AAA_2"/>
    <property type="match status" value="1"/>
</dbReference>
<comment type="caution">
    <text evidence="9">The sequence shown here is derived from an EMBL/GenBank/DDBJ whole genome shotgun (WGS) entry which is preliminary data.</text>
</comment>
<dbReference type="GO" id="GO:0005524">
    <property type="term" value="F:ATP binding"/>
    <property type="evidence" value="ECO:0007669"/>
    <property type="project" value="UniProtKB-KW"/>
</dbReference>
<dbReference type="InterPro" id="IPR036628">
    <property type="entry name" value="Clp_N_dom_sf"/>
</dbReference>
<feature type="coiled-coil region" evidence="7">
    <location>
        <begin position="430"/>
        <end position="464"/>
    </location>
</feature>
<keyword evidence="2 6" id="KW-0547">Nucleotide-binding</keyword>
<dbReference type="InterPro" id="IPR001270">
    <property type="entry name" value="ClpA/B"/>
</dbReference>
<dbReference type="FunFam" id="3.40.50.300:FF:000010">
    <property type="entry name" value="Chaperone clpB 1, putative"/>
    <property type="match status" value="1"/>
</dbReference>
<keyword evidence="9" id="KW-0645">Protease</keyword>
<evidence type="ECO:0000256" key="2">
    <source>
        <dbReference type="ARBA" id="ARBA00022741"/>
    </source>
</evidence>
<dbReference type="CDD" id="cd00009">
    <property type="entry name" value="AAA"/>
    <property type="match status" value="1"/>
</dbReference>
<dbReference type="InterPro" id="IPR028299">
    <property type="entry name" value="ClpA/B_CS2"/>
</dbReference>
<dbReference type="SUPFAM" id="SSF52540">
    <property type="entry name" value="P-loop containing nucleoside triphosphate hydrolases"/>
    <property type="match status" value="2"/>
</dbReference>
<evidence type="ECO:0000256" key="3">
    <source>
        <dbReference type="ARBA" id="ARBA00022840"/>
    </source>
</evidence>
<dbReference type="STRING" id="1817864.A2Z21_05250"/>
<accession>A0A1F5USA0</accession>
<dbReference type="Gene3D" id="4.10.860.10">
    <property type="entry name" value="UVR domain"/>
    <property type="match status" value="1"/>
</dbReference>
<dbReference type="GO" id="GO:0008233">
    <property type="term" value="F:peptidase activity"/>
    <property type="evidence" value="ECO:0007669"/>
    <property type="project" value="UniProtKB-KW"/>
</dbReference>
<dbReference type="PRINTS" id="PR00300">
    <property type="entry name" value="CLPPROTEASEA"/>
</dbReference>
<comment type="similarity">
    <text evidence="6">Belongs to the ClpA/ClpB family.</text>
</comment>
<gene>
    <name evidence="9" type="ORF">A2Z21_05250</name>
</gene>
<evidence type="ECO:0000313" key="9">
    <source>
        <dbReference type="EMBL" id="OGF53990.1"/>
    </source>
</evidence>
<dbReference type="PROSITE" id="PS00870">
    <property type="entry name" value="CLPAB_1"/>
    <property type="match status" value="1"/>
</dbReference>
<dbReference type="InterPro" id="IPR003593">
    <property type="entry name" value="AAA+_ATPase"/>
</dbReference>
<evidence type="ECO:0000256" key="7">
    <source>
        <dbReference type="SAM" id="Coils"/>
    </source>
</evidence>
<dbReference type="PROSITE" id="PS51903">
    <property type="entry name" value="CLP_R"/>
    <property type="match status" value="1"/>
</dbReference>
<dbReference type="EMBL" id="MFGX01000092">
    <property type="protein sequence ID" value="OGF53990.1"/>
    <property type="molecule type" value="Genomic_DNA"/>
</dbReference>
<evidence type="ECO:0000256" key="6">
    <source>
        <dbReference type="RuleBase" id="RU004432"/>
    </source>
</evidence>
<dbReference type="GO" id="GO:0005737">
    <property type="term" value="C:cytoplasm"/>
    <property type="evidence" value="ECO:0007669"/>
    <property type="project" value="TreeGrafter"/>
</dbReference>
<keyword evidence="3 6" id="KW-0067">ATP-binding</keyword>
<dbReference type="Gene3D" id="3.40.50.300">
    <property type="entry name" value="P-loop containing nucleotide triphosphate hydrolases"/>
    <property type="match status" value="2"/>
</dbReference>
<dbReference type="GO" id="GO:0034605">
    <property type="term" value="P:cellular response to heat"/>
    <property type="evidence" value="ECO:0007669"/>
    <property type="project" value="TreeGrafter"/>
</dbReference>
<evidence type="ECO:0000256" key="5">
    <source>
        <dbReference type="PROSITE-ProRule" id="PRU01251"/>
    </source>
</evidence>
<protein>
    <submittedName>
        <fullName evidence="9">Clp protease</fullName>
    </submittedName>
</protein>
<dbReference type="InterPro" id="IPR004176">
    <property type="entry name" value="Clp_R_N"/>
</dbReference>